<gene>
    <name evidence="1" type="ORF">B1B_14089</name>
</gene>
<dbReference type="Gene3D" id="2.130.10.10">
    <property type="entry name" value="YVTN repeat-like/Quinoprotein amine dehydrogenase"/>
    <property type="match status" value="1"/>
</dbReference>
<protein>
    <submittedName>
        <fullName evidence="1">YVTN family beta-propeller repeat family protein</fullName>
    </submittedName>
</protein>
<name>T0ZBA2_9ZZZZ</name>
<dbReference type="InterPro" id="IPR015943">
    <property type="entry name" value="WD40/YVTN_repeat-like_dom_sf"/>
</dbReference>
<dbReference type="EMBL" id="AUZY01009302">
    <property type="protein sequence ID" value="EQD42348.1"/>
    <property type="molecule type" value="Genomic_DNA"/>
</dbReference>
<feature type="non-terminal residue" evidence="1">
    <location>
        <position position="179"/>
    </location>
</feature>
<dbReference type="InterPro" id="IPR011044">
    <property type="entry name" value="Quino_amine_DH_bsu"/>
</dbReference>
<proteinExistence type="predicted"/>
<dbReference type="AlphaFoldDB" id="T0ZBA2"/>
<reference evidence="1" key="1">
    <citation type="submission" date="2013-08" db="EMBL/GenBank/DDBJ databases">
        <authorList>
            <person name="Mendez C."/>
            <person name="Richter M."/>
            <person name="Ferrer M."/>
            <person name="Sanchez J."/>
        </authorList>
    </citation>
    <scope>NUCLEOTIDE SEQUENCE</scope>
</reference>
<dbReference type="SUPFAM" id="SSF50969">
    <property type="entry name" value="YVTN repeat-like/Quinoprotein amine dehydrogenase"/>
    <property type="match status" value="1"/>
</dbReference>
<dbReference type="PANTHER" id="PTHR47197">
    <property type="entry name" value="PROTEIN NIRF"/>
    <property type="match status" value="1"/>
</dbReference>
<reference evidence="1" key="2">
    <citation type="journal article" date="2014" name="ISME J.">
        <title>Microbial stratification in low pH oxic and suboxic macroscopic growths along an acid mine drainage.</title>
        <authorList>
            <person name="Mendez-Garcia C."/>
            <person name="Mesa V."/>
            <person name="Sprenger R.R."/>
            <person name="Richter M."/>
            <person name="Diez M.S."/>
            <person name="Solano J."/>
            <person name="Bargiela R."/>
            <person name="Golyshina O.V."/>
            <person name="Manteca A."/>
            <person name="Ramos J.L."/>
            <person name="Gallego J.R."/>
            <person name="Llorente I."/>
            <person name="Martins Dos Santos V.A."/>
            <person name="Jensen O.N."/>
            <person name="Pelaez A.I."/>
            <person name="Sanchez J."/>
            <person name="Ferrer M."/>
        </authorList>
    </citation>
    <scope>NUCLEOTIDE SEQUENCE</scope>
</reference>
<accession>T0ZBA2</accession>
<feature type="non-terminal residue" evidence="1">
    <location>
        <position position="1"/>
    </location>
</feature>
<comment type="caution">
    <text evidence="1">The sequence shown here is derived from an EMBL/GenBank/DDBJ whole genome shotgun (WGS) entry which is preliminary data.</text>
</comment>
<dbReference type="PANTHER" id="PTHR47197:SF3">
    <property type="entry name" value="DIHYDRO-HEME D1 DEHYDROGENASE"/>
    <property type="match status" value="1"/>
</dbReference>
<organism evidence="1">
    <name type="scientific">mine drainage metagenome</name>
    <dbReference type="NCBI Taxonomy" id="410659"/>
    <lineage>
        <taxon>unclassified sequences</taxon>
        <taxon>metagenomes</taxon>
        <taxon>ecological metagenomes</taxon>
    </lineage>
</organism>
<evidence type="ECO:0000313" key="1">
    <source>
        <dbReference type="EMBL" id="EQD42348.1"/>
    </source>
</evidence>
<sequence length="179" mass="18865">TNLSTLSTVATIPTPATKNPGFLSIDPSGKYAYLTGLNTYNISVISLSTFTVVSVLKVAYDPSYVAFSPNGTLAISISAGCPGGIISHQITEINSVLNKVITNISNSYLSNPGMAAFSTNGTCLVVTSPSNKNLVLFNATSMKYVQKITSYFHPESISFLLNSNMFYATGYKCSGVATG</sequence>
<dbReference type="InterPro" id="IPR051200">
    <property type="entry name" value="Host-pathogen_enzymatic-act"/>
</dbReference>